<reference evidence="2" key="1">
    <citation type="submission" date="2022-01" db="EMBL/GenBank/DDBJ databases">
        <authorList>
            <person name="King R."/>
        </authorList>
    </citation>
    <scope>NUCLEOTIDE SEQUENCE</scope>
</reference>
<gene>
    <name evidence="2" type="ORF">PHYEVI_LOCUS2689</name>
</gene>
<dbReference type="OrthoDB" id="8187791at2759"/>
<keyword evidence="3" id="KW-1185">Reference proteome</keyword>
<organism evidence="2 3">
    <name type="scientific">Phyllotreta striolata</name>
    <name type="common">Striped flea beetle</name>
    <name type="synonym">Crioceris striolata</name>
    <dbReference type="NCBI Taxonomy" id="444603"/>
    <lineage>
        <taxon>Eukaryota</taxon>
        <taxon>Metazoa</taxon>
        <taxon>Ecdysozoa</taxon>
        <taxon>Arthropoda</taxon>
        <taxon>Hexapoda</taxon>
        <taxon>Insecta</taxon>
        <taxon>Pterygota</taxon>
        <taxon>Neoptera</taxon>
        <taxon>Endopterygota</taxon>
        <taxon>Coleoptera</taxon>
        <taxon>Polyphaga</taxon>
        <taxon>Cucujiformia</taxon>
        <taxon>Chrysomeloidea</taxon>
        <taxon>Chrysomelidae</taxon>
        <taxon>Galerucinae</taxon>
        <taxon>Alticini</taxon>
        <taxon>Phyllotreta</taxon>
    </lineage>
</organism>
<evidence type="ECO:0000256" key="1">
    <source>
        <dbReference type="SAM" id="SignalP"/>
    </source>
</evidence>
<keyword evidence="1" id="KW-0732">Signal</keyword>
<evidence type="ECO:0000313" key="2">
    <source>
        <dbReference type="EMBL" id="CAG9856263.1"/>
    </source>
</evidence>
<dbReference type="AlphaFoldDB" id="A0A9N9TI38"/>
<dbReference type="EMBL" id="OU900105">
    <property type="protein sequence ID" value="CAG9856263.1"/>
    <property type="molecule type" value="Genomic_DNA"/>
</dbReference>
<feature type="signal peptide" evidence="1">
    <location>
        <begin position="1"/>
        <end position="21"/>
    </location>
</feature>
<evidence type="ECO:0000313" key="3">
    <source>
        <dbReference type="Proteomes" id="UP001153712"/>
    </source>
</evidence>
<sequence length="197" mass="22738">MTQRWYLVLIFISIYITKCLSADNATDNDYPKLQPDWPYCFQFTWFGPDFDNVTRYNGTCADYLDEKRAVGVPCAAPIVITYNGSFPDLDYLWEHHKTSILCKRSENQRCVKYTYFLNNDIANVTYTCAKVQQHKGGFIDNGCYKQKLDEGKEAEICVCKSSNGIHRPCNKAQSFTNFANILYLLAPIAIINNYLRQ</sequence>
<protein>
    <submittedName>
        <fullName evidence="2">Uncharacterized protein</fullName>
    </submittedName>
</protein>
<feature type="chain" id="PRO_5040213582" evidence="1">
    <location>
        <begin position="22"/>
        <end position="197"/>
    </location>
</feature>
<name>A0A9N9TI38_PHYSR</name>
<dbReference type="Proteomes" id="UP001153712">
    <property type="component" value="Chromosome 12"/>
</dbReference>
<accession>A0A9N9TI38</accession>
<proteinExistence type="predicted"/>